<organism evidence="4 5">
    <name type="scientific">Cryptosporidium meleagridis</name>
    <dbReference type="NCBI Taxonomy" id="93969"/>
    <lineage>
        <taxon>Eukaryota</taxon>
        <taxon>Sar</taxon>
        <taxon>Alveolata</taxon>
        <taxon>Apicomplexa</taxon>
        <taxon>Conoidasida</taxon>
        <taxon>Coccidia</taxon>
        <taxon>Eucoccidiorida</taxon>
        <taxon>Eimeriorina</taxon>
        <taxon>Cryptosporidiidae</taxon>
        <taxon>Cryptosporidium</taxon>
    </lineage>
</organism>
<dbReference type="Gene3D" id="2.60.120.970">
    <property type="match status" value="1"/>
</dbReference>
<evidence type="ECO:0000256" key="2">
    <source>
        <dbReference type="SAM" id="Phobius"/>
    </source>
</evidence>
<feature type="transmembrane region" description="Helical" evidence="2">
    <location>
        <begin position="416"/>
        <end position="435"/>
    </location>
</feature>
<comment type="caution">
    <text evidence="4">The sequence shown here is derived from an EMBL/GenBank/DDBJ whole genome shotgun (WGS) entry which is preliminary data.</text>
</comment>
<evidence type="ECO:0008006" key="6">
    <source>
        <dbReference type="Google" id="ProtNLM"/>
    </source>
</evidence>
<proteinExistence type="predicted"/>
<keyword evidence="2" id="KW-1133">Transmembrane helix</keyword>
<feature type="compositionally biased region" description="Low complexity" evidence="1">
    <location>
        <begin position="32"/>
        <end position="45"/>
    </location>
</feature>
<keyword evidence="2" id="KW-0812">Transmembrane</keyword>
<feature type="region of interest" description="Disordered" evidence="1">
    <location>
        <begin position="158"/>
        <end position="194"/>
    </location>
</feature>
<feature type="chain" id="PRO_5015191981" description="Integral membrane protein" evidence="3">
    <location>
        <begin position="23"/>
        <end position="436"/>
    </location>
</feature>
<name>A0A2P4YZ61_9CRYT</name>
<evidence type="ECO:0000256" key="1">
    <source>
        <dbReference type="SAM" id="MobiDB-lite"/>
    </source>
</evidence>
<keyword evidence="5" id="KW-1185">Reference proteome</keyword>
<dbReference type="AlphaFoldDB" id="A0A2P4YZ61"/>
<reference evidence="4 5" key="1">
    <citation type="submission" date="2014-04" db="EMBL/GenBank/DDBJ databases">
        <title>Comparative Genomics of Cryptosporidium Species.</title>
        <authorList>
            <person name="Silva J.C."/>
            <person name="Su Q."/>
            <person name="Chalmers R."/>
            <person name="Chibucos M.C."/>
            <person name="Elwin K."/>
            <person name="Godinez A."/>
            <person name="Guo F."/>
            <person name="Huynh K."/>
            <person name="Orvis J."/>
            <person name="Ott S."/>
            <person name="Sadzewicz L."/>
            <person name="Sengamalay N."/>
            <person name="Shetty A."/>
            <person name="Sun M."/>
            <person name="Tallon L."/>
            <person name="Xiao L."/>
            <person name="Zhang H."/>
            <person name="Fraser C.M."/>
            <person name="Zhu G."/>
            <person name="Kissinger J."/>
            <person name="Widmer G."/>
        </authorList>
    </citation>
    <scope>NUCLEOTIDE SEQUENCE [LARGE SCALE GENOMIC DNA]</scope>
    <source>
        <strain evidence="4 5">UKMEL1</strain>
    </source>
</reference>
<keyword evidence="3" id="KW-0732">Signal</keyword>
<accession>A0A2P4YZ61</accession>
<dbReference type="EMBL" id="JIBK01000009">
    <property type="protein sequence ID" value="POM83104.1"/>
    <property type="molecule type" value="Genomic_DNA"/>
</dbReference>
<keyword evidence="2" id="KW-0472">Membrane</keyword>
<sequence>MKSLFLLSVFIAYFLIICAVSATELDSAKVTVSAPQVSSEASSVEESGEVDSDKTSADGSEELSRLNEEDSEAGQGSVSTPIKELDSEDDSESSTRTTKPHTQDKVEEPIEQSNDIMTLEATSFIKEDENPADIEASLDEVSTASELSDDDLKTTAKLSGDEVQTAAKLSDDEASTVAESSGDESLPTAELSNEVEQISDLAEKVGERDQEETQESLFLHKFELPLTFVCETKKLICHNTSTSNAVTIQGSRRGSALFASFDSSMIRSSGINSEDVVSATLFLNKVGGKRTLPVRIDVLNLNPKSFRISKSTVLTTYRTVLPKIQNSPVSVDITSAIRELLEIAKDPNKFSILVSAHSNTRFGDILTFPTEEYPNGLKLELSLTKLPEKLSRSLDSTEPTKEIQSLRERIFSGQNLYIALGILATVVIIVIVLMMM</sequence>
<feature type="region of interest" description="Disordered" evidence="1">
    <location>
        <begin position="32"/>
        <end position="115"/>
    </location>
</feature>
<protein>
    <recommendedName>
        <fullName evidence="6">Integral membrane protein</fullName>
    </recommendedName>
</protein>
<evidence type="ECO:0000313" key="4">
    <source>
        <dbReference type="EMBL" id="POM83104.1"/>
    </source>
</evidence>
<dbReference type="VEuPathDB" id="CryptoDB:CmeUKMEL1_05725"/>
<feature type="compositionally biased region" description="Basic and acidic residues" evidence="1">
    <location>
        <begin position="51"/>
        <end position="68"/>
    </location>
</feature>
<evidence type="ECO:0000313" key="5">
    <source>
        <dbReference type="Proteomes" id="UP000236928"/>
    </source>
</evidence>
<dbReference type="Proteomes" id="UP000236928">
    <property type="component" value="Unassembled WGS sequence"/>
</dbReference>
<dbReference type="OrthoDB" id="344227at2759"/>
<feature type="signal peptide" evidence="3">
    <location>
        <begin position="1"/>
        <end position="22"/>
    </location>
</feature>
<gene>
    <name evidence="4" type="ORF">CmeUKMEL1_05725</name>
</gene>
<evidence type="ECO:0000256" key="3">
    <source>
        <dbReference type="SAM" id="SignalP"/>
    </source>
</evidence>